<proteinExistence type="predicted"/>
<dbReference type="Proteomes" id="UP000310200">
    <property type="component" value="Unassembled WGS sequence"/>
</dbReference>
<dbReference type="AlphaFoldDB" id="A0A4S2KR90"/>
<accession>A0A4S2KR90</accession>
<protein>
    <submittedName>
        <fullName evidence="1">Uncharacterized protein</fullName>
    </submittedName>
</protein>
<evidence type="ECO:0000313" key="2">
    <source>
        <dbReference type="Proteomes" id="UP000310200"/>
    </source>
</evidence>
<gene>
    <name evidence="1" type="ORF">DBV15_09258</name>
</gene>
<evidence type="ECO:0000313" key="1">
    <source>
        <dbReference type="EMBL" id="TGZ52391.1"/>
    </source>
</evidence>
<sequence length="75" mass="8478">MALGRFTAGWLLQIRQVRCLRREGETSLSLSPRGGEGVNVLQTRFVEVSTPWRYNDSIFPPATLYIAGLDLRVKI</sequence>
<name>A0A4S2KR90_9HYME</name>
<organism evidence="1 2">
    <name type="scientific">Temnothorax longispinosus</name>
    <dbReference type="NCBI Taxonomy" id="300112"/>
    <lineage>
        <taxon>Eukaryota</taxon>
        <taxon>Metazoa</taxon>
        <taxon>Ecdysozoa</taxon>
        <taxon>Arthropoda</taxon>
        <taxon>Hexapoda</taxon>
        <taxon>Insecta</taxon>
        <taxon>Pterygota</taxon>
        <taxon>Neoptera</taxon>
        <taxon>Endopterygota</taxon>
        <taxon>Hymenoptera</taxon>
        <taxon>Apocrita</taxon>
        <taxon>Aculeata</taxon>
        <taxon>Formicoidea</taxon>
        <taxon>Formicidae</taxon>
        <taxon>Myrmicinae</taxon>
        <taxon>Temnothorax</taxon>
    </lineage>
</organism>
<reference evidence="1 2" key="1">
    <citation type="journal article" date="2019" name="Philos. Trans. R. Soc. Lond., B, Biol. Sci.">
        <title>Ant behaviour and brain gene expression of defending hosts depend on the ecological success of the intruding social parasite.</title>
        <authorList>
            <person name="Kaur R."/>
            <person name="Stoldt M."/>
            <person name="Jongepier E."/>
            <person name="Feldmeyer B."/>
            <person name="Menzel F."/>
            <person name="Bornberg-Bauer E."/>
            <person name="Foitzik S."/>
        </authorList>
    </citation>
    <scope>NUCLEOTIDE SEQUENCE [LARGE SCALE GENOMIC DNA]</scope>
    <source>
        <tissue evidence="1">Whole body</tissue>
    </source>
</reference>
<dbReference type="EMBL" id="QBLH01001288">
    <property type="protein sequence ID" value="TGZ52391.1"/>
    <property type="molecule type" value="Genomic_DNA"/>
</dbReference>
<comment type="caution">
    <text evidence="1">The sequence shown here is derived from an EMBL/GenBank/DDBJ whole genome shotgun (WGS) entry which is preliminary data.</text>
</comment>
<keyword evidence="2" id="KW-1185">Reference proteome</keyword>